<dbReference type="GO" id="GO:0009253">
    <property type="term" value="P:peptidoglycan catabolic process"/>
    <property type="evidence" value="ECO:0007669"/>
    <property type="project" value="InterPro"/>
</dbReference>
<dbReference type="EC" id="3.2.1.17" evidence="3"/>
<dbReference type="RefSeq" id="WP_372531162.1">
    <property type="nucleotide sequence ID" value="NZ_JMOD01000055.1"/>
</dbReference>
<dbReference type="GO" id="GO:0042742">
    <property type="term" value="P:defense response to bacterium"/>
    <property type="evidence" value="ECO:0007669"/>
    <property type="project" value="UniProtKB-KW"/>
</dbReference>
<dbReference type="InterPro" id="IPR023347">
    <property type="entry name" value="Lysozyme_dom_sf"/>
</dbReference>
<dbReference type="GO" id="GO:0016998">
    <property type="term" value="P:cell wall macromolecule catabolic process"/>
    <property type="evidence" value="ECO:0007669"/>
    <property type="project" value="InterPro"/>
</dbReference>
<accession>A0A062IGB0</accession>
<protein>
    <recommendedName>
        <fullName evidence="3">Lysozyme</fullName>
        <ecNumber evidence="3">3.2.1.17</ecNumber>
    </recommendedName>
</protein>
<keyword evidence="2 3" id="KW-0081">Bacteriolytic enzyme</keyword>
<dbReference type="Proteomes" id="UP000027327">
    <property type="component" value="Unassembled WGS sequence"/>
</dbReference>
<proteinExistence type="inferred from homology"/>
<evidence type="ECO:0000256" key="2">
    <source>
        <dbReference type="ARBA" id="ARBA00022638"/>
    </source>
</evidence>
<keyword evidence="3" id="KW-0326">Glycosidase</keyword>
<keyword evidence="3" id="KW-0378">Hydrolase</keyword>
<dbReference type="EMBL" id="JMOD01000055">
    <property type="protein sequence ID" value="KCY17567.1"/>
    <property type="molecule type" value="Genomic_DNA"/>
</dbReference>
<keyword evidence="1 3" id="KW-0929">Antimicrobial</keyword>
<dbReference type="Pfam" id="PF00959">
    <property type="entry name" value="Phage_lysozyme"/>
    <property type="match status" value="1"/>
</dbReference>
<evidence type="ECO:0000313" key="5">
    <source>
        <dbReference type="Proteomes" id="UP000027327"/>
    </source>
</evidence>
<reference evidence="4 5" key="1">
    <citation type="submission" date="2014-04" db="EMBL/GenBank/DDBJ databases">
        <title>Comparative genomics and transcriptomics to identify genetic mechanisms underlying the emergence of carbapenem resistant Acinetobacter baumannii (CRAb).</title>
        <authorList>
            <person name="Harris A.D."/>
            <person name="Johnson K.J."/>
            <person name="George J."/>
            <person name="Nadendla S."/>
            <person name="Daugherty S.C."/>
            <person name="Parankush S."/>
            <person name="Sadzewicz L."/>
            <person name="Tallon L."/>
            <person name="Sengamalay N."/>
            <person name="Hazen T.H."/>
            <person name="Rasko D.A."/>
        </authorList>
    </citation>
    <scope>NUCLEOTIDE SEQUENCE [LARGE SCALE GENOMIC DNA]</scope>
    <source>
        <strain evidence="4 5">21072</strain>
    </source>
</reference>
<dbReference type="Gene3D" id="1.10.530.40">
    <property type="match status" value="1"/>
</dbReference>
<name>A0A062IGB0_ACIBA</name>
<dbReference type="GO" id="GO:0003796">
    <property type="term" value="F:lysozyme activity"/>
    <property type="evidence" value="ECO:0007669"/>
    <property type="project" value="UniProtKB-EC"/>
</dbReference>
<sequence>MKSTMLTWINKRNVVSQFDRWIYENGVKISGMVNRRAKERELFSKK</sequence>
<comment type="catalytic activity">
    <reaction evidence="3">
        <text>Hydrolysis of (1-&gt;4)-beta-linkages between N-acetylmuramic acid and N-acetyl-D-glucosamine residues in a peptidoglycan and between N-acetyl-D-glucosamine residues in chitodextrins.</text>
        <dbReference type="EC" id="3.2.1.17"/>
    </reaction>
</comment>
<comment type="similarity">
    <text evidence="3">Belongs to the glycosyl hydrolase 24 family.</text>
</comment>
<dbReference type="AlphaFoldDB" id="A0A062IGB0"/>
<evidence type="ECO:0000313" key="4">
    <source>
        <dbReference type="EMBL" id="KCY17567.1"/>
    </source>
</evidence>
<dbReference type="GO" id="GO:0031640">
    <property type="term" value="P:killing of cells of another organism"/>
    <property type="evidence" value="ECO:0007669"/>
    <property type="project" value="UniProtKB-KW"/>
</dbReference>
<evidence type="ECO:0000256" key="1">
    <source>
        <dbReference type="ARBA" id="ARBA00022529"/>
    </source>
</evidence>
<evidence type="ECO:0000256" key="3">
    <source>
        <dbReference type="RuleBase" id="RU003788"/>
    </source>
</evidence>
<dbReference type="SUPFAM" id="SSF53955">
    <property type="entry name" value="Lysozyme-like"/>
    <property type="match status" value="1"/>
</dbReference>
<organism evidence="4 5">
    <name type="scientific">Acinetobacter baumannii 21072</name>
    <dbReference type="NCBI Taxonomy" id="1310697"/>
    <lineage>
        <taxon>Bacteria</taxon>
        <taxon>Pseudomonadati</taxon>
        <taxon>Pseudomonadota</taxon>
        <taxon>Gammaproteobacteria</taxon>
        <taxon>Moraxellales</taxon>
        <taxon>Moraxellaceae</taxon>
        <taxon>Acinetobacter</taxon>
        <taxon>Acinetobacter calcoaceticus/baumannii complex</taxon>
    </lineage>
</organism>
<gene>
    <name evidence="4" type="ORF">J596_2795</name>
</gene>
<dbReference type="InterPro" id="IPR002196">
    <property type="entry name" value="Glyco_hydro_24"/>
</dbReference>
<dbReference type="InterPro" id="IPR023346">
    <property type="entry name" value="Lysozyme-like_dom_sf"/>
</dbReference>
<comment type="caution">
    <text evidence="4">The sequence shown here is derived from an EMBL/GenBank/DDBJ whole genome shotgun (WGS) entry which is preliminary data.</text>
</comment>